<evidence type="ECO:0000313" key="2">
    <source>
        <dbReference type="EMBL" id="MBL1102101.1"/>
    </source>
</evidence>
<accession>A0ABS1NQR5</accession>
<dbReference type="Proteomes" id="UP000634229">
    <property type="component" value="Unassembled WGS sequence"/>
</dbReference>
<comment type="caution">
    <text evidence="2">The sequence shown here is derived from an EMBL/GenBank/DDBJ whole genome shotgun (WGS) entry which is preliminary data.</text>
</comment>
<evidence type="ECO:0000256" key="1">
    <source>
        <dbReference type="SAM" id="MobiDB-lite"/>
    </source>
</evidence>
<evidence type="ECO:0000313" key="3">
    <source>
        <dbReference type="Proteomes" id="UP000634229"/>
    </source>
</evidence>
<keyword evidence="3" id="KW-1185">Reference proteome</keyword>
<name>A0ABS1NQR5_9ACTN</name>
<gene>
    <name evidence="2" type="ORF">JK363_36870</name>
</gene>
<organism evidence="2 3">
    <name type="scientific">Streptomyces coffeae</name>
    <dbReference type="NCBI Taxonomy" id="621382"/>
    <lineage>
        <taxon>Bacteria</taxon>
        <taxon>Bacillati</taxon>
        <taxon>Actinomycetota</taxon>
        <taxon>Actinomycetes</taxon>
        <taxon>Kitasatosporales</taxon>
        <taxon>Streptomycetaceae</taxon>
        <taxon>Streptomyces</taxon>
    </lineage>
</organism>
<feature type="region of interest" description="Disordered" evidence="1">
    <location>
        <begin position="1"/>
        <end position="26"/>
    </location>
</feature>
<sequence length="58" mass="5772">MSSATAIPLTSADGLLPGNPTEHRPGLAPFRTRLVAAGHLPYGDNALAPAPVDGGGQP</sequence>
<protein>
    <submittedName>
        <fullName evidence="2">Uncharacterized protein</fullName>
    </submittedName>
</protein>
<dbReference type="RefSeq" id="WP_201882266.1">
    <property type="nucleotide sequence ID" value="NZ_JAERRF010000038.1"/>
</dbReference>
<reference evidence="2 3" key="1">
    <citation type="submission" date="2021-01" db="EMBL/GenBank/DDBJ databases">
        <title>WGS of actinomycetes isolated from Thailand.</title>
        <authorList>
            <person name="Thawai C."/>
        </authorList>
    </citation>
    <scope>NUCLEOTIDE SEQUENCE [LARGE SCALE GENOMIC DNA]</scope>
    <source>
        <strain evidence="2 3">CA1R205</strain>
    </source>
</reference>
<proteinExistence type="predicted"/>
<dbReference type="EMBL" id="JAERRF010000038">
    <property type="protein sequence ID" value="MBL1102101.1"/>
    <property type="molecule type" value="Genomic_DNA"/>
</dbReference>